<dbReference type="PANTHER" id="PTHR33420:SF4">
    <property type="entry name" value="FIMBRIAL-LIKE PROTEIN FIMF"/>
    <property type="match status" value="1"/>
</dbReference>
<dbReference type="Gene3D" id="2.60.40.1090">
    <property type="entry name" value="Fimbrial-type adhesion domain"/>
    <property type="match status" value="1"/>
</dbReference>
<feature type="chain" id="PRO_5042590284" evidence="1">
    <location>
        <begin position="23"/>
        <end position="172"/>
    </location>
</feature>
<name>A0AAJ1FSG3_PANAN</name>
<gene>
    <name evidence="3" type="ORF">NB703_003497</name>
</gene>
<accession>A0AAJ1FSG3</accession>
<evidence type="ECO:0000256" key="1">
    <source>
        <dbReference type="SAM" id="SignalP"/>
    </source>
</evidence>
<evidence type="ECO:0000313" key="4">
    <source>
        <dbReference type="Proteomes" id="UP001208888"/>
    </source>
</evidence>
<evidence type="ECO:0000259" key="2">
    <source>
        <dbReference type="Pfam" id="PF00419"/>
    </source>
</evidence>
<sequence>MINKFQKFSLAMILILPSITYGTPTPLGAVTLHFLAQINNYSCRVNDDDTYVQMGNWDTRIFNRTGAYTQPASFALHLSDCPPAQTVTVGFSGANFSSSGLITLDPDSTAEGIAVQIQDSDGQVMTNSTPVTIQTNEAGGAIFHFNARYVSTRNTVTAGSANATISYTISYQ</sequence>
<dbReference type="AlphaFoldDB" id="A0AAJ1FSG3"/>
<feature type="signal peptide" evidence="1">
    <location>
        <begin position="1"/>
        <end position="22"/>
    </location>
</feature>
<reference evidence="3" key="1">
    <citation type="submission" date="2022-06" db="EMBL/GenBank/DDBJ databases">
        <title>Dynamics of rice microbiomes reveals core vertical transmitted seed endophytes.</title>
        <authorList>
            <person name="Liao K."/>
            <person name="Zhang X."/>
        </authorList>
    </citation>
    <scope>NUCLEOTIDE SEQUENCE</scope>
    <source>
        <strain evidence="3">JT1-17</strain>
    </source>
</reference>
<evidence type="ECO:0000313" key="3">
    <source>
        <dbReference type="EMBL" id="MCW0345404.1"/>
    </source>
</evidence>
<proteinExistence type="predicted"/>
<feature type="domain" description="Fimbrial-type adhesion" evidence="2">
    <location>
        <begin position="37"/>
        <end position="172"/>
    </location>
</feature>
<keyword evidence="1" id="KW-0732">Signal</keyword>
<dbReference type="Pfam" id="PF00419">
    <property type="entry name" value="Fimbrial"/>
    <property type="match status" value="1"/>
</dbReference>
<dbReference type="GO" id="GO:0009289">
    <property type="term" value="C:pilus"/>
    <property type="evidence" value="ECO:0007669"/>
    <property type="project" value="InterPro"/>
</dbReference>
<dbReference type="InterPro" id="IPR000259">
    <property type="entry name" value="Adhesion_dom_fimbrial"/>
</dbReference>
<protein>
    <submittedName>
        <fullName evidence="3">Fimbrial-like protein SfmF</fullName>
    </submittedName>
</protein>
<dbReference type="InterPro" id="IPR008966">
    <property type="entry name" value="Adhesion_dom_sf"/>
</dbReference>
<dbReference type="RefSeq" id="WP_071994886.1">
    <property type="nucleotide sequence ID" value="NZ_CP060818.1"/>
</dbReference>
<dbReference type="InterPro" id="IPR050263">
    <property type="entry name" value="Bact_Fimbrial_Adh_Pro"/>
</dbReference>
<dbReference type="EMBL" id="JANFVX010000014">
    <property type="protein sequence ID" value="MCW0345404.1"/>
    <property type="molecule type" value="Genomic_DNA"/>
</dbReference>
<dbReference type="Proteomes" id="UP001208888">
    <property type="component" value="Unassembled WGS sequence"/>
</dbReference>
<organism evidence="3 4">
    <name type="scientific">Pantoea ananas</name>
    <name type="common">Erwinia uredovora</name>
    <dbReference type="NCBI Taxonomy" id="553"/>
    <lineage>
        <taxon>Bacteria</taxon>
        <taxon>Pseudomonadati</taxon>
        <taxon>Pseudomonadota</taxon>
        <taxon>Gammaproteobacteria</taxon>
        <taxon>Enterobacterales</taxon>
        <taxon>Erwiniaceae</taxon>
        <taxon>Pantoea</taxon>
    </lineage>
</organism>
<comment type="caution">
    <text evidence="3">The sequence shown here is derived from an EMBL/GenBank/DDBJ whole genome shotgun (WGS) entry which is preliminary data.</text>
</comment>
<dbReference type="PANTHER" id="PTHR33420">
    <property type="entry name" value="FIMBRIAL SUBUNIT ELFA-RELATED"/>
    <property type="match status" value="1"/>
</dbReference>
<dbReference type="InterPro" id="IPR036937">
    <property type="entry name" value="Adhesion_dom_fimbrial_sf"/>
</dbReference>
<dbReference type="GO" id="GO:0043709">
    <property type="term" value="P:cell adhesion involved in single-species biofilm formation"/>
    <property type="evidence" value="ECO:0007669"/>
    <property type="project" value="TreeGrafter"/>
</dbReference>
<dbReference type="SUPFAM" id="SSF49401">
    <property type="entry name" value="Bacterial adhesins"/>
    <property type="match status" value="1"/>
</dbReference>